<feature type="compositionally biased region" description="Polar residues" evidence="2">
    <location>
        <begin position="2629"/>
        <end position="2640"/>
    </location>
</feature>
<evidence type="ECO:0000313" key="3">
    <source>
        <dbReference type="EMBL" id="CAB3251165.1"/>
    </source>
</evidence>
<organism evidence="3 4">
    <name type="scientific">Arctia plantaginis</name>
    <name type="common">Wood tiger moth</name>
    <name type="synonym">Phalaena plantaginis</name>
    <dbReference type="NCBI Taxonomy" id="874455"/>
    <lineage>
        <taxon>Eukaryota</taxon>
        <taxon>Metazoa</taxon>
        <taxon>Ecdysozoa</taxon>
        <taxon>Arthropoda</taxon>
        <taxon>Hexapoda</taxon>
        <taxon>Insecta</taxon>
        <taxon>Pterygota</taxon>
        <taxon>Neoptera</taxon>
        <taxon>Endopterygota</taxon>
        <taxon>Lepidoptera</taxon>
        <taxon>Glossata</taxon>
        <taxon>Ditrysia</taxon>
        <taxon>Noctuoidea</taxon>
        <taxon>Erebidae</taxon>
        <taxon>Arctiinae</taxon>
        <taxon>Arctia</taxon>
    </lineage>
</organism>
<gene>
    <name evidence="3" type="ORF">APLA_LOCUS13550</name>
</gene>
<feature type="compositionally biased region" description="Polar residues" evidence="2">
    <location>
        <begin position="2479"/>
        <end position="2495"/>
    </location>
</feature>
<feature type="coiled-coil region" evidence="1">
    <location>
        <begin position="1921"/>
        <end position="1969"/>
    </location>
</feature>
<feature type="region of interest" description="Disordered" evidence="2">
    <location>
        <begin position="2468"/>
        <end position="2502"/>
    </location>
</feature>
<feature type="coiled-coil region" evidence="1">
    <location>
        <begin position="1328"/>
        <end position="1415"/>
    </location>
</feature>
<feature type="coiled-coil region" evidence="1">
    <location>
        <begin position="596"/>
        <end position="623"/>
    </location>
</feature>
<dbReference type="OrthoDB" id="413361at2759"/>
<name>A0A8S1AMW5_ARCPL</name>
<dbReference type="Gene3D" id="1.20.5.340">
    <property type="match status" value="1"/>
</dbReference>
<feature type="region of interest" description="Disordered" evidence="2">
    <location>
        <begin position="2521"/>
        <end position="2545"/>
    </location>
</feature>
<feature type="coiled-coil region" evidence="1">
    <location>
        <begin position="697"/>
        <end position="866"/>
    </location>
</feature>
<feature type="coiled-coil region" evidence="1">
    <location>
        <begin position="2325"/>
        <end position="2420"/>
    </location>
</feature>
<dbReference type="EMBL" id="CADEBD010000353">
    <property type="protein sequence ID" value="CAB3251165.1"/>
    <property type="molecule type" value="Genomic_DNA"/>
</dbReference>
<feature type="coiled-coil region" evidence="1">
    <location>
        <begin position="1452"/>
        <end position="1507"/>
    </location>
</feature>
<keyword evidence="1" id="KW-0175">Coiled coil</keyword>
<feature type="compositionally biased region" description="Basic and acidic residues" evidence="2">
    <location>
        <begin position="2533"/>
        <end position="2545"/>
    </location>
</feature>
<reference evidence="3 4" key="1">
    <citation type="submission" date="2020-04" db="EMBL/GenBank/DDBJ databases">
        <authorList>
            <person name="Wallbank WR R."/>
            <person name="Pardo Diaz C."/>
            <person name="Kozak K."/>
            <person name="Martin S."/>
            <person name="Jiggins C."/>
            <person name="Moest M."/>
            <person name="Warren A I."/>
            <person name="Byers J.R.P. K."/>
            <person name="Montejo-Kovacevich G."/>
            <person name="Yen C E."/>
        </authorList>
    </citation>
    <scope>NUCLEOTIDE SEQUENCE [LARGE SCALE GENOMIC DNA]</scope>
</reference>
<feature type="coiled-coil region" evidence="1">
    <location>
        <begin position="1752"/>
        <end position="1895"/>
    </location>
</feature>
<feature type="compositionally biased region" description="Basic residues" evidence="2">
    <location>
        <begin position="2658"/>
        <end position="2669"/>
    </location>
</feature>
<feature type="coiled-coil region" evidence="1">
    <location>
        <begin position="892"/>
        <end position="958"/>
    </location>
</feature>
<dbReference type="Proteomes" id="UP000494256">
    <property type="component" value="Unassembled WGS sequence"/>
</dbReference>
<feature type="region of interest" description="Disordered" evidence="2">
    <location>
        <begin position="2582"/>
        <end position="2669"/>
    </location>
</feature>
<evidence type="ECO:0000313" key="4">
    <source>
        <dbReference type="Proteomes" id="UP000494256"/>
    </source>
</evidence>
<proteinExistence type="predicted"/>
<feature type="coiled-coil region" evidence="1">
    <location>
        <begin position="998"/>
        <end position="1261"/>
    </location>
</feature>
<feature type="coiled-coil region" evidence="1">
    <location>
        <begin position="2067"/>
        <end position="2112"/>
    </location>
</feature>
<feature type="coiled-coil region" evidence="1">
    <location>
        <begin position="1537"/>
        <end position="1719"/>
    </location>
</feature>
<accession>A0A8S1AMW5</accession>
<evidence type="ECO:0000256" key="2">
    <source>
        <dbReference type="SAM" id="MobiDB-lite"/>
    </source>
</evidence>
<feature type="coiled-coil region" evidence="1">
    <location>
        <begin position="176"/>
        <end position="328"/>
    </location>
</feature>
<feature type="compositionally biased region" description="Basic and acidic residues" evidence="2">
    <location>
        <begin position="2617"/>
        <end position="2627"/>
    </location>
</feature>
<feature type="coiled-coil region" evidence="1">
    <location>
        <begin position="363"/>
        <end position="503"/>
    </location>
</feature>
<sequence>MLPKWKFIINNWINCYFDESNQDVRQVNIDSLLTIISHLRENLNLDESKSSVLEARTVEEFILEKYPAFKFNNGTVKASNEDDIYLVASLLLFFVCVNSKNMDIKSAMCSKLSVDDQEIIMKFSKLLMECSFIACEDIQTAITEACGNDVANIDAGHLRLAVAETPPALRSLHGEVRRLQAALDAERFDRNFLQEELARTNLRLEKLSKDKEEYKLEIMDLKTKISLCCRGDHDARQMESSEKQSSKLARQLQDMEERLIKTQEQLEEAVYEKDNLKAKIEGLKQDRDKWLNLSQQESARAVQLSEELETEREQLLSLKELVIELRQHNQLNKLDSSLLECDDPDASIQSLGRNLSLCSEACANVIEVQLSEERAKVDALKQQIQTLQKENEQLHFAIEEDNSNHEVIVKEKDCIIDNLEQQLKAKNTLLESLQKDHEEVTLSWEKHKLKTREIIEVKEERIRKLSEHLGSLKQEFADLEDVNRELTEKIDIIIEESADLEKKYKEKLLEGNLAMTVLLNDKESLAVENNSLKQGMLELKSVQELLLNDKQFLMAEKETLVESLQVEKSARDTIENEKEGLCLKLKEFNEHHVSEINSKQVQLENITQDMKRLQIKFEDLRELFKQMTVILNAGLDKLIEDFKKDNGIKKILQNVINFDNNQVSSADKCDLILSIAKKLYTTVIMKKKELHHSNTALKSQKATVKQREQEILELQNNNKQLQETISDINNELSKQNETFTNTLDEKFKEIQLLQQGNQSLTNELNTVKIQMELKVHSLKEKLVDSENQMDELKKNYECQIENLNIMVTKLTEHLKAKTYEIQITVRDRDQLQQCIEENKKAIKALEEQLKAKVQDLETVTNDFESEKLVLKNMLTVTESVMEDHKISLNNTITELTNKNIVLQDEIRGIKEQRLNEKTNLELEIREKQLSLETIQKELVELKIQKQFIEKEKATTDKEVMSLKSDFIKKENEIIKANEEHKAMQSLIEEKVTLLLGDINIKEEEIKKVLLEKNALENVIRNYEENVFTSLENQNTELKIEIDALEIEHQTKVHTLTELLQKERENNKDLHIQINKKSETVTDMENKVQNLEAELNTLKEEKSKLMDDKNYLLATINELEEKSFRNSELIKTLQDDNMKVEEIISKISEDKMKLEQHIDILKKEKAEFEHTIAKLNTDIKELNQNILVIKTSNSALQEDVNKLKDANTLLEEDTVKLNQDNMKSKEDMDNLDKLNAELAGQIKKFEKEHNELANTIIKEKNAREEQDKEISNILSSGVTKLLQEFQKEGITNETIQQLINSDKNDTSTVDKCDMLINIANMVTVEAIMRKNLEKALEHEDAALLELRKVLQQKEMQISELQTETKQLQQVISENKIEFSKQNDMHATELDKKTRELQIIQQDNASLTNDLNDVKIQLEVKVHSLKEKLVDNENLTDKLKRTYECQIDNLNIMITKLTNYLKDKSNELEVVRKEKDRLQQVLEINNKAIKSLEEEIKTEKLSQEKLMNDFESERQVIKNMVAVTESVMEDQKVIFKNTILEKDKAIEMLEEEKITLSNERNELELKLQEKETALALTQNEIIELRLEKDNLEKEITLLKETSHKDITALQGEIQIKVDEVMQLKENNNQLEVINKNYKDSAESLANENSELKIKKDAIEVEFRDKVEKLTESLQEQIDNKKDLNIELNEKTSRVLELEDKIKHLETKINGLEQEKTDLIKESDSNVNKVNEIQSLFETYKLKADKETTRLTKDKTELLEEIDNIKTNNKELEADIHKLTQFITNLKEQIAKLQEDNALQSEEVIKLRTENEKLTAEVTKLTNDNMKMVATIEEKKADITNLEMTIQSEQERYKNLELDLAIEKTVVSNKNDKQKELEERQQKEILSLQKELQTLKASFELCVTESVAKDGLISKMSKEKDVIINNINKELLQEKALREKYQNDLEEKNTIISELKKDLNDMNNEKEALKIITKENELLLKAVGQRETFAVRSQENASSRKFSGQLAEKELRDIHHQVDNTSDITHSSIESLKTITDLEKIVYDKNRTITTLQSDITYLKSLMGESENKLLDVTKELEVSKENCQQLSSQLKKIVHQKNEEIAELKKQVTKMSVTENRATQIIKVSAKYQAIILKRIAEIKSNTVLKELTNFGNSNTTCDNELRRSLNAGTITMEDLENFLETTEKHLKRCSERQLTLQKEKDRLTEVNRINESEIINLKKFLTELSVRFQTFSSVKDLYAQKLSRVISVQRTVRREILNLDGHVTEECMLKLERGYAAVMQDLAECAMNLERWVERCIARTISTEKIKQAFLNEDERTSFAPSSIQNVGLEVQLDELENSFQRLLEEVSRAPHGEGARDAQAVTLMEVRAEYEDKLNRMKAKMKQLYTEQIAVFKEKQKKEIAMLERELERARDTLSKSSRAYEDHIRGLTTELWSVGEKFLVQKDEAKYLRRKQQSGSLMSLQHVHSSGLVPTLEEPGRSSDSQSLRSLPTINNGGTKREGRGLHVSDEEGEVFDNRYLQELATPRRAGGPGRAEGRETGPPERLSELRWRNSLCPPHLKSSYPAETQFTHAIDEDEIKAMGAAASRPQRKEVGIIAYKKPGPPTPSKQAGRLSATDSELRESLRVETEPQPSRKTSTPSRIRSLFRSSKVETTEGTPRSRRLSNIFRKK</sequence>
<evidence type="ECO:0000256" key="1">
    <source>
        <dbReference type="SAM" id="Coils"/>
    </source>
</evidence>
<protein>
    <submittedName>
        <fullName evidence="3">Uncharacterized protein</fullName>
    </submittedName>
</protein>
<comment type="caution">
    <text evidence="3">The sequence shown here is derived from an EMBL/GenBank/DDBJ whole genome shotgun (WGS) entry which is preliminary data.</text>
</comment>
<dbReference type="Gene3D" id="1.10.287.1490">
    <property type="match status" value="1"/>
</dbReference>